<evidence type="ECO:0000313" key="5">
    <source>
        <dbReference type="Proteomes" id="UP000829354"/>
    </source>
</evidence>
<dbReference type="AlphaFoldDB" id="A0AAE9F9N2"/>
<gene>
    <name evidence="4" type="ORF">L5515_009384</name>
</gene>
<feature type="compositionally biased region" description="Polar residues" evidence="1">
    <location>
        <begin position="207"/>
        <end position="219"/>
    </location>
</feature>
<dbReference type="EMBL" id="CP092624">
    <property type="protein sequence ID" value="UMM37706.1"/>
    <property type="molecule type" value="Genomic_DNA"/>
</dbReference>
<feature type="region of interest" description="Disordered" evidence="1">
    <location>
        <begin position="48"/>
        <end position="67"/>
    </location>
</feature>
<evidence type="ECO:0000256" key="2">
    <source>
        <dbReference type="SAM" id="Phobius"/>
    </source>
</evidence>
<proteinExistence type="predicted"/>
<feature type="transmembrane region" description="Helical" evidence="2">
    <location>
        <begin position="407"/>
        <end position="427"/>
    </location>
</feature>
<accession>A0AAE9F9N2</accession>
<sequence>MIPGRVNKWTLSSFLLIFSLVIVKASGANSLEVRKPDTQFSKNSIETIRDARGTGGGSGNDPTTAPEESLSLLPMFKHRKNCRKPQCTFDLNKLYKKMFPECRRDDGFDCEPIPTTTSVAKIVTSERRREVSPSSSDAQINSIMRFNKWTLSSFLLIFSLAIVKTSGANSPEVRKPDTQFSKNSIETNRHPRGSGDGSGSDITTTSVNPQQHTQPTTSIEPSWAATAPFFILVDLCSNEKILRNFMTCLKEKRKLSCKADKACLQKSENGFTGVQYEIAALFRCAENKSKCDSNLFTAVDKALKDSVERHCPNPQCTFDLNKLYKKLFPECRVDDAFDCEPVTTTTITTVPTRPESSRIEEYEPPHEDLPEDFSCQNLGEKYKACEYLCQQLASMKPYKARGIDWRFLPGLFLSVGSSAAIIILFVLTKRLTKELADLNKQKPTAADDPNAKLKIEYAAALDPKNTPKKSQEVPTPPSPKNNPAAQKMRAKLLETQQNLQKLRTHTKKCVEEHKKDAASSKFQKKGAIYIPNKPEIPPPAPLPDNIILGNVEWCSDYNEMYVIGSDVDDIELDEESATSDFDESTTTKKSEKSKKNKPAAVPSNPSATQK</sequence>
<name>A0AAE9F9N2_CAEBR</name>
<feature type="chain" id="PRO_5042159907" evidence="3">
    <location>
        <begin position="28"/>
        <end position="610"/>
    </location>
</feature>
<keyword evidence="2" id="KW-0472">Membrane</keyword>
<feature type="region of interest" description="Disordered" evidence="1">
    <location>
        <begin position="459"/>
        <end position="486"/>
    </location>
</feature>
<feature type="region of interest" description="Disordered" evidence="1">
    <location>
        <begin position="574"/>
        <end position="610"/>
    </location>
</feature>
<feature type="signal peptide" evidence="3">
    <location>
        <begin position="1"/>
        <end position="27"/>
    </location>
</feature>
<keyword evidence="3" id="KW-0732">Signal</keyword>
<keyword evidence="2" id="KW-0812">Transmembrane</keyword>
<evidence type="ECO:0000256" key="3">
    <source>
        <dbReference type="SAM" id="SignalP"/>
    </source>
</evidence>
<keyword evidence="2" id="KW-1133">Transmembrane helix</keyword>
<keyword evidence="5" id="KW-1185">Reference proteome</keyword>
<protein>
    <submittedName>
        <fullName evidence="4">Uncharacterized protein</fullName>
    </submittedName>
</protein>
<reference evidence="4 5" key="1">
    <citation type="submission" date="2022-04" db="EMBL/GenBank/DDBJ databases">
        <title>Chromosome-level reference genomes for two strains of Caenorhabditis briggsae: an improved platform for comparative genomics.</title>
        <authorList>
            <person name="Stevens L."/>
            <person name="Andersen E."/>
        </authorList>
    </citation>
    <scope>NUCLEOTIDE SEQUENCE [LARGE SCALE GENOMIC DNA]</scope>
    <source>
        <strain evidence="4">VX34</strain>
        <tissue evidence="4">Whole-organism</tissue>
    </source>
</reference>
<feature type="region of interest" description="Disordered" evidence="1">
    <location>
        <begin position="168"/>
        <end position="219"/>
    </location>
</feature>
<evidence type="ECO:0000313" key="4">
    <source>
        <dbReference type="EMBL" id="UMM37706.1"/>
    </source>
</evidence>
<dbReference type="Proteomes" id="UP000829354">
    <property type="component" value="Chromosome V"/>
</dbReference>
<organism evidence="4 5">
    <name type="scientific">Caenorhabditis briggsae</name>
    <dbReference type="NCBI Taxonomy" id="6238"/>
    <lineage>
        <taxon>Eukaryota</taxon>
        <taxon>Metazoa</taxon>
        <taxon>Ecdysozoa</taxon>
        <taxon>Nematoda</taxon>
        <taxon>Chromadorea</taxon>
        <taxon>Rhabditida</taxon>
        <taxon>Rhabditina</taxon>
        <taxon>Rhabditomorpha</taxon>
        <taxon>Rhabditoidea</taxon>
        <taxon>Rhabditidae</taxon>
        <taxon>Peloderinae</taxon>
        <taxon>Caenorhabditis</taxon>
    </lineage>
</organism>
<evidence type="ECO:0000256" key="1">
    <source>
        <dbReference type="SAM" id="MobiDB-lite"/>
    </source>
</evidence>
<feature type="compositionally biased region" description="Acidic residues" evidence="1">
    <location>
        <begin position="574"/>
        <end position="583"/>
    </location>
</feature>